<dbReference type="Pfam" id="PF01979">
    <property type="entry name" value="Amidohydro_1"/>
    <property type="match status" value="1"/>
</dbReference>
<protein>
    <submittedName>
        <fullName evidence="6">5-methylthioadenosine/S-adenosylhomocysteine deaminase</fullName>
    </submittedName>
</protein>
<evidence type="ECO:0000256" key="4">
    <source>
        <dbReference type="ARBA" id="ARBA00022833"/>
    </source>
</evidence>
<keyword evidence="2" id="KW-0479">Metal-binding</keyword>
<feature type="domain" description="Amidohydrolase-related" evidence="5">
    <location>
        <begin position="71"/>
        <end position="418"/>
    </location>
</feature>
<dbReference type="InterPro" id="IPR050287">
    <property type="entry name" value="MTA/SAH_deaminase"/>
</dbReference>
<dbReference type="PANTHER" id="PTHR43794">
    <property type="entry name" value="AMINOHYDROLASE SSNA-RELATED"/>
    <property type="match status" value="1"/>
</dbReference>
<evidence type="ECO:0000313" key="6">
    <source>
        <dbReference type="EMBL" id="RZS81868.1"/>
    </source>
</evidence>
<proteinExistence type="inferred from homology"/>
<keyword evidence="7" id="KW-1185">Reference proteome</keyword>
<comment type="similarity">
    <text evidence="1">Belongs to the metallo-dependent hydrolases superfamily. ATZ/TRZ family.</text>
</comment>
<gene>
    <name evidence="6" type="ORF">EV675_4497</name>
</gene>
<dbReference type="SUPFAM" id="SSF51338">
    <property type="entry name" value="Composite domain of metallo-dependent hydrolases"/>
    <property type="match status" value="1"/>
</dbReference>
<dbReference type="FunFam" id="3.20.20.140:FF:000014">
    <property type="entry name" value="5-methylthioadenosine/S-adenosylhomocysteine deaminase"/>
    <property type="match status" value="1"/>
</dbReference>
<organism evidence="6 7">
    <name type="scientific">Pigmentiphaga kullae</name>
    <dbReference type="NCBI Taxonomy" id="151784"/>
    <lineage>
        <taxon>Bacteria</taxon>
        <taxon>Pseudomonadati</taxon>
        <taxon>Pseudomonadota</taxon>
        <taxon>Betaproteobacteria</taxon>
        <taxon>Burkholderiales</taxon>
        <taxon>Alcaligenaceae</taxon>
        <taxon>Pigmentiphaga</taxon>
    </lineage>
</organism>
<evidence type="ECO:0000313" key="7">
    <source>
        <dbReference type="Proteomes" id="UP000292445"/>
    </source>
</evidence>
<keyword evidence="3" id="KW-0378">Hydrolase</keyword>
<evidence type="ECO:0000256" key="1">
    <source>
        <dbReference type="ARBA" id="ARBA00006745"/>
    </source>
</evidence>
<dbReference type="InterPro" id="IPR006680">
    <property type="entry name" value="Amidohydro-rel"/>
</dbReference>
<comment type="caution">
    <text evidence="6">The sequence shown here is derived from an EMBL/GenBank/DDBJ whole genome shotgun (WGS) entry which is preliminary data.</text>
</comment>
<dbReference type="InterPro" id="IPR032466">
    <property type="entry name" value="Metal_Hydrolase"/>
</dbReference>
<dbReference type="GO" id="GO:0046872">
    <property type="term" value="F:metal ion binding"/>
    <property type="evidence" value="ECO:0007669"/>
    <property type="project" value="UniProtKB-KW"/>
</dbReference>
<reference evidence="6 7" key="1">
    <citation type="submission" date="2019-02" db="EMBL/GenBank/DDBJ databases">
        <title>Genomic Encyclopedia of Type Strains, Phase IV (KMG-IV): sequencing the most valuable type-strain genomes for metagenomic binning, comparative biology and taxonomic classification.</title>
        <authorList>
            <person name="Goeker M."/>
        </authorList>
    </citation>
    <scope>NUCLEOTIDE SEQUENCE [LARGE SCALE GENOMIC DNA]</scope>
    <source>
        <strain evidence="6 7">K24</strain>
    </source>
</reference>
<dbReference type="SUPFAM" id="SSF51556">
    <property type="entry name" value="Metallo-dependent hydrolases"/>
    <property type="match status" value="1"/>
</dbReference>
<dbReference type="GO" id="GO:0019239">
    <property type="term" value="F:deaminase activity"/>
    <property type="evidence" value="ECO:0007669"/>
    <property type="project" value="UniProtKB-ARBA"/>
</dbReference>
<dbReference type="GO" id="GO:0016814">
    <property type="term" value="F:hydrolase activity, acting on carbon-nitrogen (but not peptide) bonds, in cyclic amidines"/>
    <property type="evidence" value="ECO:0007669"/>
    <property type="project" value="UniProtKB-ARBA"/>
</dbReference>
<evidence type="ECO:0000256" key="2">
    <source>
        <dbReference type="ARBA" id="ARBA00022723"/>
    </source>
</evidence>
<name>A0A4Q7NFB9_9BURK</name>
<dbReference type="NCBIfam" id="NF006549">
    <property type="entry name" value="PRK09045.1"/>
    <property type="match status" value="1"/>
</dbReference>
<dbReference type="InterPro" id="IPR011059">
    <property type="entry name" value="Metal-dep_hydrolase_composite"/>
</dbReference>
<dbReference type="CDD" id="cd01298">
    <property type="entry name" value="ATZ_TRZ_like"/>
    <property type="match status" value="1"/>
</dbReference>
<dbReference type="Gene3D" id="3.20.20.140">
    <property type="entry name" value="Metal-dependent hydrolases"/>
    <property type="match status" value="1"/>
</dbReference>
<accession>A0A4Q7NFB9</accession>
<keyword evidence="4" id="KW-0862">Zinc</keyword>
<evidence type="ECO:0000259" key="5">
    <source>
        <dbReference type="Pfam" id="PF01979"/>
    </source>
</evidence>
<sequence length="461" mass="48824">MLRARPPPDPSMASTTLLLPDWLIPVEPDRAVLAGHGIAVRDGRIADIAPHAVLRGRHPDAAERALPGCALLPGFVNLHTHAAMSLLRGAGDDLPLMAWLQERIWPLERKLMSADFVYDGSALAFAEMLAGGTTCCADMYFHPEEVARAALSMGIRAAVGGTVFEIPGAPPAQEMLAQALAAHEKYRGEPGLRVMLAPHAPYTVGDDMLRHLAAVAEEADLTIAIHLHETRQEVQEALATHGMRPTERLAHLGLLSPRLVAVHGVHLDSDDIALLAAHGVSLAHCPASNLKLASGFAPVAGLLEAGVNLGIGTDGAASNNRLDMLSELRLAALLAKGASGDARALPAHRALHAATLGGAKALGWDREIGSITLGKYADLVAIRLDSARLAPVFDPVSHVVYAAGREDVEEVWVGGQSVAKKLQLANSTSKSDLERIMSRISQWRLRAAGVISGTNTYLSQE</sequence>
<evidence type="ECO:0000256" key="3">
    <source>
        <dbReference type="ARBA" id="ARBA00022801"/>
    </source>
</evidence>
<dbReference type="Gene3D" id="2.30.40.10">
    <property type="entry name" value="Urease, subunit C, domain 1"/>
    <property type="match status" value="1"/>
</dbReference>
<dbReference type="EMBL" id="SGXC01000002">
    <property type="protein sequence ID" value="RZS81868.1"/>
    <property type="molecule type" value="Genomic_DNA"/>
</dbReference>
<dbReference type="Proteomes" id="UP000292445">
    <property type="component" value="Unassembled WGS sequence"/>
</dbReference>
<dbReference type="AlphaFoldDB" id="A0A4Q7NFB9"/>
<dbReference type="PANTHER" id="PTHR43794:SF11">
    <property type="entry name" value="AMIDOHYDROLASE-RELATED DOMAIN-CONTAINING PROTEIN"/>
    <property type="match status" value="1"/>
</dbReference>